<feature type="coiled-coil region" evidence="1">
    <location>
        <begin position="33"/>
        <end position="96"/>
    </location>
</feature>
<name>A0ABY7EXX5_MYAAR</name>
<protein>
    <submittedName>
        <fullName evidence="3">Uncharacterized protein</fullName>
    </submittedName>
</protein>
<proteinExistence type="predicted"/>
<keyword evidence="1" id="KW-0175">Coiled coil</keyword>
<gene>
    <name evidence="3" type="ORF">MAR_004893</name>
</gene>
<feature type="chain" id="PRO_5046998281" evidence="2">
    <location>
        <begin position="21"/>
        <end position="133"/>
    </location>
</feature>
<dbReference type="Proteomes" id="UP001164746">
    <property type="component" value="Chromosome 9"/>
</dbReference>
<keyword evidence="4" id="KW-1185">Reference proteome</keyword>
<organism evidence="3 4">
    <name type="scientific">Mya arenaria</name>
    <name type="common">Soft-shell clam</name>
    <dbReference type="NCBI Taxonomy" id="6604"/>
    <lineage>
        <taxon>Eukaryota</taxon>
        <taxon>Metazoa</taxon>
        <taxon>Spiralia</taxon>
        <taxon>Lophotrochozoa</taxon>
        <taxon>Mollusca</taxon>
        <taxon>Bivalvia</taxon>
        <taxon>Autobranchia</taxon>
        <taxon>Heteroconchia</taxon>
        <taxon>Euheterodonta</taxon>
        <taxon>Imparidentia</taxon>
        <taxon>Neoheterodontei</taxon>
        <taxon>Myida</taxon>
        <taxon>Myoidea</taxon>
        <taxon>Myidae</taxon>
        <taxon>Mya</taxon>
    </lineage>
</organism>
<sequence>MRNFRKIFVIFFVWMSDIFAIGNEPHCSKFHYEEKLLEKLVRMEFNMEQREKELKEGFTELNRKQTEAQESNQLLLQELEKELTTIRKENKELKEKLVDAVSHIEQQVLSLFNGIISDFIPRQTERCAELDTF</sequence>
<keyword evidence="2" id="KW-0732">Signal</keyword>
<dbReference type="EMBL" id="CP111020">
    <property type="protein sequence ID" value="WAR14788.1"/>
    <property type="molecule type" value="Genomic_DNA"/>
</dbReference>
<evidence type="ECO:0000256" key="1">
    <source>
        <dbReference type="SAM" id="Coils"/>
    </source>
</evidence>
<feature type="signal peptide" evidence="2">
    <location>
        <begin position="1"/>
        <end position="20"/>
    </location>
</feature>
<evidence type="ECO:0000313" key="4">
    <source>
        <dbReference type="Proteomes" id="UP001164746"/>
    </source>
</evidence>
<accession>A0ABY7EXX5</accession>
<evidence type="ECO:0000256" key="2">
    <source>
        <dbReference type="SAM" id="SignalP"/>
    </source>
</evidence>
<evidence type="ECO:0000313" key="3">
    <source>
        <dbReference type="EMBL" id="WAR14788.1"/>
    </source>
</evidence>
<reference evidence="3" key="1">
    <citation type="submission" date="2022-11" db="EMBL/GenBank/DDBJ databases">
        <title>Centuries of genome instability and evolution in soft-shell clam transmissible cancer (bioRxiv).</title>
        <authorList>
            <person name="Hart S.F.M."/>
            <person name="Yonemitsu M.A."/>
            <person name="Giersch R.M."/>
            <person name="Beal B.F."/>
            <person name="Arriagada G."/>
            <person name="Davis B.W."/>
            <person name="Ostrander E.A."/>
            <person name="Goff S.P."/>
            <person name="Metzger M.J."/>
        </authorList>
    </citation>
    <scope>NUCLEOTIDE SEQUENCE</scope>
    <source>
        <strain evidence="3">MELC-2E11</strain>
        <tissue evidence="3">Siphon/mantle</tissue>
    </source>
</reference>